<gene>
    <name evidence="5" type="ORF">HK100_009509</name>
</gene>
<evidence type="ECO:0000259" key="3">
    <source>
        <dbReference type="PROSITE" id="PS50812"/>
    </source>
</evidence>
<evidence type="ECO:0000313" key="6">
    <source>
        <dbReference type="Proteomes" id="UP001211907"/>
    </source>
</evidence>
<feature type="compositionally biased region" description="Low complexity" evidence="2">
    <location>
        <begin position="307"/>
        <end position="323"/>
    </location>
</feature>
<dbReference type="SUPFAM" id="SSF47676">
    <property type="entry name" value="Conserved domain common to transcription factors TFIIS, elongin A, CRSP70"/>
    <property type="match status" value="1"/>
</dbReference>
<feature type="compositionally biased region" description="Basic and acidic residues" evidence="2">
    <location>
        <begin position="324"/>
        <end position="335"/>
    </location>
</feature>
<proteinExistence type="predicted"/>
<evidence type="ECO:0000256" key="2">
    <source>
        <dbReference type="SAM" id="MobiDB-lite"/>
    </source>
</evidence>
<feature type="compositionally biased region" description="Basic and acidic residues" evidence="2">
    <location>
        <begin position="98"/>
        <end position="115"/>
    </location>
</feature>
<dbReference type="Gene3D" id="1.20.930.10">
    <property type="entry name" value="Conserved domain common to transcription factors TFIIS, elongin A, CRSP70"/>
    <property type="match status" value="1"/>
</dbReference>
<dbReference type="InterPro" id="IPR017923">
    <property type="entry name" value="TFIIS_N"/>
</dbReference>
<comment type="subcellular location">
    <subcellularLocation>
        <location evidence="1">Nucleus</location>
    </subcellularLocation>
</comment>
<dbReference type="InterPro" id="IPR000313">
    <property type="entry name" value="PWWP_dom"/>
</dbReference>
<feature type="compositionally biased region" description="Acidic residues" evidence="2">
    <location>
        <begin position="263"/>
        <end position="276"/>
    </location>
</feature>
<keyword evidence="1" id="KW-0539">Nucleus</keyword>
<accession>A0AAD5T9W4</accession>
<protein>
    <recommendedName>
        <fullName evidence="7">PWWP domain-containing protein</fullName>
    </recommendedName>
</protein>
<dbReference type="GO" id="GO:0005634">
    <property type="term" value="C:nucleus"/>
    <property type="evidence" value="ECO:0007669"/>
    <property type="project" value="UniProtKB-SubCell"/>
</dbReference>
<feature type="domain" description="PWWP" evidence="3">
    <location>
        <begin position="146"/>
        <end position="211"/>
    </location>
</feature>
<evidence type="ECO:0000313" key="5">
    <source>
        <dbReference type="EMBL" id="KAJ3140457.1"/>
    </source>
</evidence>
<dbReference type="Proteomes" id="UP001211907">
    <property type="component" value="Unassembled WGS sequence"/>
</dbReference>
<organism evidence="5 6">
    <name type="scientific">Physocladia obscura</name>
    <dbReference type="NCBI Taxonomy" id="109957"/>
    <lineage>
        <taxon>Eukaryota</taxon>
        <taxon>Fungi</taxon>
        <taxon>Fungi incertae sedis</taxon>
        <taxon>Chytridiomycota</taxon>
        <taxon>Chytridiomycota incertae sedis</taxon>
        <taxon>Chytridiomycetes</taxon>
        <taxon>Chytridiales</taxon>
        <taxon>Chytriomycetaceae</taxon>
        <taxon>Physocladia</taxon>
    </lineage>
</organism>
<dbReference type="Pfam" id="PF08711">
    <property type="entry name" value="Med26"/>
    <property type="match status" value="1"/>
</dbReference>
<feature type="region of interest" description="Disordered" evidence="2">
    <location>
        <begin position="1"/>
        <end position="131"/>
    </location>
</feature>
<dbReference type="InterPro" id="IPR035441">
    <property type="entry name" value="TFIIS/LEDGF_dom_sf"/>
</dbReference>
<dbReference type="SMART" id="SM00293">
    <property type="entry name" value="PWWP"/>
    <property type="match status" value="1"/>
</dbReference>
<dbReference type="Pfam" id="PF00855">
    <property type="entry name" value="PWWP"/>
    <property type="match status" value="1"/>
</dbReference>
<evidence type="ECO:0000259" key="4">
    <source>
        <dbReference type="PROSITE" id="PS51319"/>
    </source>
</evidence>
<reference evidence="5" key="1">
    <citation type="submission" date="2020-05" db="EMBL/GenBank/DDBJ databases">
        <title>Phylogenomic resolution of chytrid fungi.</title>
        <authorList>
            <person name="Stajich J.E."/>
            <person name="Amses K."/>
            <person name="Simmons R."/>
            <person name="Seto K."/>
            <person name="Myers J."/>
            <person name="Bonds A."/>
            <person name="Quandt C.A."/>
            <person name="Barry K."/>
            <person name="Liu P."/>
            <person name="Grigoriev I."/>
            <person name="Longcore J.E."/>
            <person name="James T.Y."/>
        </authorList>
    </citation>
    <scope>NUCLEOTIDE SEQUENCE</scope>
    <source>
        <strain evidence="5">JEL0513</strain>
    </source>
</reference>
<dbReference type="PANTHER" id="PTHR10688">
    <property type="entry name" value="PWWP DOMAIN-CONTAINING PROTEIN"/>
    <property type="match status" value="1"/>
</dbReference>
<name>A0AAD5T9W4_9FUNG</name>
<evidence type="ECO:0008006" key="7">
    <source>
        <dbReference type="Google" id="ProtNLM"/>
    </source>
</evidence>
<feature type="region of interest" description="Disordered" evidence="2">
    <location>
        <begin position="252"/>
        <end position="335"/>
    </location>
</feature>
<feature type="domain" description="TFIIS N-terminal" evidence="4">
    <location>
        <begin position="336"/>
        <end position="421"/>
    </location>
</feature>
<dbReference type="AlphaFoldDB" id="A0AAD5T9W4"/>
<dbReference type="SUPFAM" id="SSF63748">
    <property type="entry name" value="Tudor/PWWP/MBT"/>
    <property type="match status" value="1"/>
</dbReference>
<keyword evidence="6" id="KW-1185">Reference proteome</keyword>
<dbReference type="PROSITE" id="PS50812">
    <property type="entry name" value="PWWP"/>
    <property type="match status" value="1"/>
</dbReference>
<comment type="caution">
    <text evidence="5">The sequence shown here is derived from an EMBL/GenBank/DDBJ whole genome shotgun (WGS) entry which is preliminary data.</text>
</comment>
<dbReference type="Gene3D" id="2.30.30.140">
    <property type="match status" value="1"/>
</dbReference>
<sequence>MPDSPLTDDGAKTADVPSSPTKQTEPKVENQVNDLVSGAETAAQPELAEVTDPPVSPAKPTPLDAMFDGDAEPTPPAEDFKNSKSNNTGDDDDEAEEERLRGEAAAKKKKDEKAHQKTPTKKLGRPSTSANTLSVKIPLPKVDYAPGMIIWAKVKGYPWWPGRIEDEDNLPENIKQIKPRHTSIPHEPIYFCGTRDYGWQTHDTLRPFEEFKKEFSDKGLKSAAFQLAVREGNDPSLLNSLPNLSKKVYVPSSSSKKRKIADSDADVETSDEDADPDVDKLKPKKKRSSIANSDVKKGKTPKKKADNATAAAAPADTLATLPEPVKERKEEPKTPEEILKRLRSKLQNFLQNEHSLPEHFSKAEKYLAEVEQFQVDVNLLLTTKIGKVMRRISEMILPDDKFKIVERSKNLVENWKSIVDS</sequence>
<dbReference type="InterPro" id="IPR052657">
    <property type="entry name" value="PDP_family_Arabidopsis"/>
</dbReference>
<evidence type="ECO:0000256" key="1">
    <source>
        <dbReference type="PROSITE-ProRule" id="PRU00649"/>
    </source>
</evidence>
<dbReference type="EMBL" id="JADGJH010000049">
    <property type="protein sequence ID" value="KAJ3140457.1"/>
    <property type="molecule type" value="Genomic_DNA"/>
</dbReference>
<dbReference type="PROSITE" id="PS51319">
    <property type="entry name" value="TFIIS_N"/>
    <property type="match status" value="1"/>
</dbReference>